<comment type="caution">
    <text evidence="1">The sequence shown here is derived from an EMBL/GenBank/DDBJ whole genome shotgun (WGS) entry which is preliminary data.</text>
</comment>
<gene>
    <name evidence="1" type="ORF">J2W49_000055</name>
</gene>
<keyword evidence="2" id="KW-1185">Reference proteome</keyword>
<evidence type="ECO:0000313" key="1">
    <source>
        <dbReference type="EMBL" id="MDR7148127.1"/>
    </source>
</evidence>
<dbReference type="Gene3D" id="1.10.10.1130">
    <property type="entry name" value="Uncharacterised protein PF10982, DUF2789"/>
    <property type="match status" value="1"/>
</dbReference>
<evidence type="ECO:0000313" key="2">
    <source>
        <dbReference type="Proteomes" id="UP001265700"/>
    </source>
</evidence>
<evidence type="ECO:0008006" key="3">
    <source>
        <dbReference type="Google" id="ProtNLM"/>
    </source>
</evidence>
<accession>A0ABU1WGJ8</accession>
<dbReference type="Proteomes" id="UP001265700">
    <property type="component" value="Unassembled WGS sequence"/>
</dbReference>
<dbReference type="Pfam" id="PF10982">
    <property type="entry name" value="DUF2789"/>
    <property type="match status" value="1"/>
</dbReference>
<dbReference type="InterPro" id="IPR021250">
    <property type="entry name" value="DUF2789"/>
</dbReference>
<dbReference type="InterPro" id="IPR038086">
    <property type="entry name" value="DUF2789_sf"/>
</dbReference>
<name>A0ABU1WGJ8_9BURK</name>
<reference evidence="1 2" key="1">
    <citation type="submission" date="2023-07" db="EMBL/GenBank/DDBJ databases">
        <title>Sorghum-associated microbial communities from plants grown in Nebraska, USA.</title>
        <authorList>
            <person name="Schachtman D."/>
        </authorList>
    </citation>
    <scope>NUCLEOTIDE SEQUENCE [LARGE SCALE GENOMIC DNA]</scope>
    <source>
        <strain evidence="1 2">4249</strain>
    </source>
</reference>
<organism evidence="1 2">
    <name type="scientific">Hydrogenophaga palleronii</name>
    <dbReference type="NCBI Taxonomy" id="65655"/>
    <lineage>
        <taxon>Bacteria</taxon>
        <taxon>Pseudomonadati</taxon>
        <taxon>Pseudomonadota</taxon>
        <taxon>Betaproteobacteria</taxon>
        <taxon>Burkholderiales</taxon>
        <taxon>Comamonadaceae</taxon>
        <taxon>Hydrogenophaga</taxon>
    </lineage>
</organism>
<dbReference type="EMBL" id="JAVDWU010000001">
    <property type="protein sequence ID" value="MDR7148127.1"/>
    <property type="molecule type" value="Genomic_DNA"/>
</dbReference>
<sequence length="92" mass="10296">MDTTTHRTLNDLFEQLGLPSSDADIRQFVARHGPLPAEQALTEAPIWSDAQLAFLTEAWRADDGDWALPFDELNVMLHDHPDVDDMPNANPS</sequence>
<protein>
    <recommendedName>
        <fullName evidence="3">DUF2789 domain-containing protein</fullName>
    </recommendedName>
</protein>
<dbReference type="RefSeq" id="WP_310310349.1">
    <property type="nucleotide sequence ID" value="NZ_JAVDWU010000001.1"/>
</dbReference>
<proteinExistence type="predicted"/>